<keyword evidence="1" id="KW-0902">Two-component regulatory system</keyword>
<proteinExistence type="predicted"/>
<keyword evidence="2" id="KW-0812">Transmembrane</keyword>
<dbReference type="GO" id="GO:0000156">
    <property type="term" value="F:phosphorelay response regulator activity"/>
    <property type="evidence" value="ECO:0007669"/>
    <property type="project" value="InterPro"/>
</dbReference>
<dbReference type="Gene3D" id="2.40.50.1020">
    <property type="entry name" value="LytTr DNA-binding domain"/>
    <property type="match status" value="1"/>
</dbReference>
<dbReference type="RefSeq" id="WP_075608484.1">
    <property type="nucleotide sequence ID" value="NZ_CP052766.1"/>
</dbReference>
<reference evidence="5" key="1">
    <citation type="submission" date="2014-12" db="EMBL/GenBank/DDBJ databases">
        <title>Complete genome sequence of a multi-drug resistant Klebsiella pneumoniae.</title>
        <authorList>
            <person name="Hua X."/>
            <person name="Chen Q."/>
            <person name="Li X."/>
            <person name="Feng Y."/>
            <person name="Ruan Z."/>
            <person name="Yu Y."/>
        </authorList>
    </citation>
    <scope>NUCLEOTIDE SEQUENCE [LARGE SCALE GENOMIC DNA]</scope>
    <source>
        <strain evidence="5">5.12</strain>
    </source>
</reference>
<dbReference type="PANTHER" id="PTHR37299:SF1">
    <property type="entry name" value="STAGE 0 SPORULATION PROTEIN A HOMOLOG"/>
    <property type="match status" value="1"/>
</dbReference>
<feature type="domain" description="HTH LytTR-type" evidence="3">
    <location>
        <begin position="113"/>
        <end position="181"/>
    </location>
</feature>
<feature type="transmembrane region" description="Helical" evidence="2">
    <location>
        <begin position="56"/>
        <end position="75"/>
    </location>
</feature>
<dbReference type="SMART" id="SM00850">
    <property type="entry name" value="LytTR"/>
    <property type="match status" value="1"/>
</dbReference>
<evidence type="ECO:0000256" key="2">
    <source>
        <dbReference type="SAM" id="Phobius"/>
    </source>
</evidence>
<keyword evidence="2" id="KW-0472">Membrane</keyword>
<dbReference type="AlphaFoldDB" id="A0A6M4MAK9"/>
<feature type="transmembrane region" description="Helical" evidence="2">
    <location>
        <begin position="87"/>
        <end position="108"/>
    </location>
</feature>
<dbReference type="GO" id="GO:0003677">
    <property type="term" value="F:DNA binding"/>
    <property type="evidence" value="ECO:0007669"/>
    <property type="project" value="InterPro"/>
</dbReference>
<gene>
    <name evidence="4" type="ORF">CA267_005145</name>
</gene>
<sequence length="181" mass="20818">MSIFERFDKHKTGYCYLLAALYFIVNNGINASSVWMEYSRNGSPTVEVWEPVTWEYSSAISVLLLLPALAYWFASNPPRLGDISRQIVLHLIGSLIFSICHVVLMVWLRELIYALRSTLSSFTDRFSSKGFSRIHRSHIINNQAIDNIRYYSSGDGEVTLRSGKILSLSRRYKDDFKQAFC</sequence>
<name>A0A6M4MAK9_9ALTE</name>
<dbReference type="Proteomes" id="UP000219285">
    <property type="component" value="Chromosome"/>
</dbReference>
<dbReference type="OrthoDB" id="9781059at2"/>
<dbReference type="PANTHER" id="PTHR37299">
    <property type="entry name" value="TRANSCRIPTIONAL REGULATOR-RELATED"/>
    <property type="match status" value="1"/>
</dbReference>
<dbReference type="Pfam" id="PF04397">
    <property type="entry name" value="LytTR"/>
    <property type="match status" value="1"/>
</dbReference>
<organism evidence="4 5">
    <name type="scientific">Alteromonas pelagimontana</name>
    <dbReference type="NCBI Taxonomy" id="1858656"/>
    <lineage>
        <taxon>Bacteria</taxon>
        <taxon>Pseudomonadati</taxon>
        <taxon>Pseudomonadota</taxon>
        <taxon>Gammaproteobacteria</taxon>
        <taxon>Alteromonadales</taxon>
        <taxon>Alteromonadaceae</taxon>
        <taxon>Alteromonas/Salinimonas group</taxon>
        <taxon>Alteromonas</taxon>
    </lineage>
</organism>
<dbReference type="InterPro" id="IPR007492">
    <property type="entry name" value="LytTR_DNA-bd_dom"/>
</dbReference>
<evidence type="ECO:0000313" key="5">
    <source>
        <dbReference type="Proteomes" id="UP000219285"/>
    </source>
</evidence>
<keyword evidence="2" id="KW-1133">Transmembrane helix</keyword>
<dbReference type="EMBL" id="CP052766">
    <property type="protein sequence ID" value="QJR80204.1"/>
    <property type="molecule type" value="Genomic_DNA"/>
</dbReference>
<protein>
    <submittedName>
        <fullName evidence="4">LytTR family transcriptional regulator</fullName>
    </submittedName>
</protein>
<keyword evidence="5" id="KW-1185">Reference proteome</keyword>
<feature type="transmembrane region" description="Helical" evidence="2">
    <location>
        <begin position="12"/>
        <end position="36"/>
    </location>
</feature>
<evidence type="ECO:0000256" key="1">
    <source>
        <dbReference type="ARBA" id="ARBA00023012"/>
    </source>
</evidence>
<evidence type="ECO:0000259" key="3">
    <source>
        <dbReference type="PROSITE" id="PS50930"/>
    </source>
</evidence>
<dbReference type="PROSITE" id="PS50930">
    <property type="entry name" value="HTH_LYTTR"/>
    <property type="match status" value="1"/>
</dbReference>
<accession>A0A6M4MAK9</accession>
<reference evidence="4 5" key="2">
    <citation type="submission" date="2020-04" db="EMBL/GenBank/DDBJ databases">
        <title>Complete genome sequence of Alteromonas pelagimontana 5.12T.</title>
        <authorList>
            <person name="Sinha R.K."/>
            <person name="Krishnan K.P."/>
            <person name="Kurian J.P."/>
        </authorList>
    </citation>
    <scope>NUCLEOTIDE SEQUENCE [LARGE SCALE GENOMIC DNA]</scope>
    <source>
        <strain evidence="4 5">5.12</strain>
    </source>
</reference>
<dbReference type="KEGG" id="apel:CA267_005145"/>
<evidence type="ECO:0000313" key="4">
    <source>
        <dbReference type="EMBL" id="QJR80204.1"/>
    </source>
</evidence>
<dbReference type="InterPro" id="IPR046947">
    <property type="entry name" value="LytR-like"/>
</dbReference>